<dbReference type="InterPro" id="IPR014768">
    <property type="entry name" value="GBD/FH3_dom"/>
</dbReference>
<dbReference type="SUPFAM" id="SSF101447">
    <property type="entry name" value="Formin homology 2 domain (FH2 domain)"/>
    <property type="match status" value="1"/>
</dbReference>
<dbReference type="InterPro" id="IPR043592">
    <property type="entry name" value="FMNL_animal"/>
</dbReference>
<feature type="region of interest" description="Disordered" evidence="3">
    <location>
        <begin position="1"/>
        <end position="20"/>
    </location>
</feature>
<feature type="domain" description="GBD/FH3" evidence="4">
    <location>
        <begin position="1"/>
        <end position="392"/>
    </location>
</feature>
<evidence type="ECO:0000259" key="5">
    <source>
        <dbReference type="PROSITE" id="PS51444"/>
    </source>
</evidence>
<dbReference type="Pfam" id="PF02181">
    <property type="entry name" value="FH2"/>
    <property type="match status" value="1"/>
</dbReference>
<evidence type="ECO:0000256" key="3">
    <source>
        <dbReference type="SAM" id="MobiDB-lite"/>
    </source>
</evidence>
<reference evidence="6" key="1">
    <citation type="submission" date="2025-08" db="UniProtKB">
        <authorList>
            <consortium name="Ensembl"/>
        </authorList>
    </citation>
    <scope>IDENTIFICATION</scope>
</reference>
<sequence>MLNLSLLFTPPPPSPPPSYMNLPPDKLKLLSQYDNDKKWELVCDQERFQVKSPPSTYLAKIKSFYQDQGGVSRRKRIQDATQVLKDLEISLRTNHIGWAQEFLNERNKGLDILVEYLSHAQSDVSLSSTLGNKMYKKSHSSNQRDDVHVCIMCLRAIMNYQSGFNLVMTHPRCVNEITLSLNSRNPRTKALVLELLAAVCLVRGGHDIILLAFDNFKEVSREKNRFEKLMEYFINDDSNIDFMVACMQFINIVVHSVENMNFRVHLQFEFTNHGLDKYLGRLKQTESEKLQVQIQAYLDNVLDVGALLEDAENRGGVLEHVDELQEHNLSTRLQEVESQTAERMSELETQLMQATKETELLKVSAAPRRLQRLMRLISRARCAILTGITYNEKVQELQDKGLIRLGRSASGGLDIQVVPVTVVEYVQASAADPPRAGLPASASASAPPPPPPPPPPPGGPGAVASPPPPPPLPPLGGCSAVPPPPPPSSLFHCSSSFCVSLAVRSKKPIQTKFRMPLLNWQALKPNQVTGTVFNDLDDEKVLAELNMDMFGEQFKTRAQGNPTDLSNIKKVVQKAPSKMSLMDANKAKNLAISLRKGGMNPSAICTAIETYDQKSLSIDLLEILVPFIPSDFEMKLLVNYEKDGRPLEELTDEDQFVLRFGKIPRLKQRINTFTFMGNFPDTVKRLQPQLNSIIAASMSIKSSTKLKKFLEIVLAFGNYMNSSKRGAAYGFRLQSLDLLLETKSTDRSQTLLHFITTIIRDKYPDLANFHTEIHFVDKAALVSLDGMLQDIRSLERGMETTKKEFLVQDDSPVLKEFIKTNSEQLETLIKDGKTAQEAYGSVVEYFGENPKTTQPSMFFPTFGRLIKAFKVSMRSGVSDVHPLVVAFGR</sequence>
<name>A0A8C2ZAW1_CYCLU</name>
<dbReference type="InterPro" id="IPR011989">
    <property type="entry name" value="ARM-like"/>
</dbReference>
<dbReference type="PROSITE" id="PS51444">
    <property type="entry name" value="FH2"/>
    <property type="match status" value="1"/>
</dbReference>
<comment type="similarity">
    <text evidence="1">Belongs to the formin homology family.</text>
</comment>
<evidence type="ECO:0000256" key="1">
    <source>
        <dbReference type="ARBA" id="ARBA00023449"/>
    </source>
</evidence>
<feature type="compositionally biased region" description="Pro residues" evidence="3">
    <location>
        <begin position="9"/>
        <end position="18"/>
    </location>
</feature>
<dbReference type="PROSITE" id="PS51232">
    <property type="entry name" value="GBD_FH3"/>
    <property type="match status" value="1"/>
</dbReference>
<dbReference type="GeneTree" id="ENSGT00940000156292"/>
<feature type="compositionally biased region" description="Pro residues" evidence="3">
    <location>
        <begin position="446"/>
        <end position="471"/>
    </location>
</feature>
<feature type="region of interest" description="Disordered" evidence="3">
    <location>
        <begin position="432"/>
        <end position="471"/>
    </location>
</feature>
<feature type="coiled-coil region" evidence="2">
    <location>
        <begin position="337"/>
        <end position="364"/>
    </location>
</feature>
<evidence type="ECO:0000259" key="4">
    <source>
        <dbReference type="PROSITE" id="PS51232"/>
    </source>
</evidence>
<dbReference type="GO" id="GO:0016477">
    <property type="term" value="P:cell migration"/>
    <property type="evidence" value="ECO:0007669"/>
    <property type="project" value="TreeGrafter"/>
</dbReference>
<dbReference type="SUPFAM" id="SSF48371">
    <property type="entry name" value="ARM repeat"/>
    <property type="match status" value="1"/>
</dbReference>
<dbReference type="GO" id="GO:0008360">
    <property type="term" value="P:regulation of cell shape"/>
    <property type="evidence" value="ECO:0007669"/>
    <property type="project" value="TreeGrafter"/>
</dbReference>
<feature type="domain" description="FH2" evidence="5">
    <location>
        <begin position="505"/>
        <end position="889"/>
    </location>
</feature>
<dbReference type="AlphaFoldDB" id="A0A8C2ZAW1"/>
<dbReference type="FunFam" id="1.20.58.2220:FF:000001">
    <property type="entry name" value="Formin-like 1, isoform CRA_c"/>
    <property type="match status" value="1"/>
</dbReference>
<dbReference type="PANTHER" id="PTHR45857">
    <property type="entry name" value="FORMIN-LIKE PROTEIN"/>
    <property type="match status" value="1"/>
</dbReference>
<dbReference type="InterPro" id="IPR010473">
    <property type="entry name" value="GTPase-bd"/>
</dbReference>
<evidence type="ECO:0000256" key="2">
    <source>
        <dbReference type="SAM" id="Coils"/>
    </source>
</evidence>
<keyword evidence="7" id="KW-1185">Reference proteome</keyword>
<dbReference type="GO" id="GO:0031267">
    <property type="term" value="F:small GTPase binding"/>
    <property type="evidence" value="ECO:0007669"/>
    <property type="project" value="InterPro"/>
</dbReference>
<dbReference type="SMART" id="SM01139">
    <property type="entry name" value="Drf_FH3"/>
    <property type="match status" value="1"/>
</dbReference>
<evidence type="ECO:0000313" key="7">
    <source>
        <dbReference type="Proteomes" id="UP000694565"/>
    </source>
</evidence>
<dbReference type="GO" id="GO:0005829">
    <property type="term" value="C:cytosol"/>
    <property type="evidence" value="ECO:0007669"/>
    <property type="project" value="TreeGrafter"/>
</dbReference>
<reference evidence="6" key="2">
    <citation type="submission" date="2025-09" db="UniProtKB">
        <authorList>
            <consortium name="Ensembl"/>
        </authorList>
    </citation>
    <scope>IDENTIFICATION</scope>
</reference>
<feature type="compositionally biased region" description="Low complexity" evidence="3">
    <location>
        <begin position="433"/>
        <end position="445"/>
    </location>
</feature>
<dbReference type="Gene3D" id="1.25.10.10">
    <property type="entry name" value="Leucine-rich Repeat Variant"/>
    <property type="match status" value="1"/>
</dbReference>
<proteinExistence type="inferred from homology"/>
<gene>
    <name evidence="6" type="primary">fmnl1a</name>
</gene>
<dbReference type="Proteomes" id="UP000694565">
    <property type="component" value="Unplaced"/>
</dbReference>
<keyword evidence="2" id="KW-0175">Coiled coil</keyword>
<dbReference type="InterPro" id="IPR016024">
    <property type="entry name" value="ARM-type_fold"/>
</dbReference>
<accession>A0A8C2ZAW1</accession>
<dbReference type="InterPro" id="IPR015425">
    <property type="entry name" value="FH2_Formin"/>
</dbReference>
<protein>
    <submittedName>
        <fullName evidence="6">Formin like 1</fullName>
    </submittedName>
</protein>
<dbReference type="SMART" id="SM00498">
    <property type="entry name" value="FH2"/>
    <property type="match status" value="1"/>
</dbReference>
<dbReference type="GO" id="GO:0051015">
    <property type="term" value="F:actin filament binding"/>
    <property type="evidence" value="ECO:0007669"/>
    <property type="project" value="TreeGrafter"/>
</dbReference>
<dbReference type="SMART" id="SM01140">
    <property type="entry name" value="Drf_GBD"/>
    <property type="match status" value="1"/>
</dbReference>
<dbReference type="Pfam" id="PF06367">
    <property type="entry name" value="Drf_FH3"/>
    <property type="match status" value="1"/>
</dbReference>
<evidence type="ECO:0000313" key="6">
    <source>
        <dbReference type="Ensembl" id="ENSCLMP00005024677.1"/>
    </source>
</evidence>
<dbReference type="Ensembl" id="ENSCLMT00005025797.1">
    <property type="protein sequence ID" value="ENSCLMP00005024677.1"/>
    <property type="gene ID" value="ENSCLMG00005009029.1"/>
</dbReference>
<dbReference type="PANTHER" id="PTHR45857:SF2">
    <property type="entry name" value="FORMIN-LIKE PROTEIN 1"/>
    <property type="match status" value="1"/>
</dbReference>
<dbReference type="InterPro" id="IPR042201">
    <property type="entry name" value="FH2_Formin_sf"/>
</dbReference>
<organism evidence="6 7">
    <name type="scientific">Cyclopterus lumpus</name>
    <name type="common">Lumpsucker</name>
    <dbReference type="NCBI Taxonomy" id="8103"/>
    <lineage>
        <taxon>Eukaryota</taxon>
        <taxon>Metazoa</taxon>
        <taxon>Chordata</taxon>
        <taxon>Craniata</taxon>
        <taxon>Vertebrata</taxon>
        <taxon>Euteleostomi</taxon>
        <taxon>Actinopterygii</taxon>
        <taxon>Neopterygii</taxon>
        <taxon>Teleostei</taxon>
        <taxon>Neoteleostei</taxon>
        <taxon>Acanthomorphata</taxon>
        <taxon>Eupercaria</taxon>
        <taxon>Perciformes</taxon>
        <taxon>Cottioidei</taxon>
        <taxon>Cottales</taxon>
        <taxon>Cyclopteridae</taxon>
        <taxon>Cyclopterus</taxon>
    </lineage>
</organism>
<dbReference type="Gene3D" id="1.20.58.2220">
    <property type="entry name" value="Formin, FH2 domain"/>
    <property type="match status" value="1"/>
</dbReference>
<dbReference type="InterPro" id="IPR010472">
    <property type="entry name" value="FH3_dom"/>
</dbReference>
<dbReference type="Pfam" id="PF06371">
    <property type="entry name" value="Drf_GBD"/>
    <property type="match status" value="1"/>
</dbReference>
<dbReference type="GO" id="GO:0030866">
    <property type="term" value="P:cortical actin cytoskeleton organization"/>
    <property type="evidence" value="ECO:0007669"/>
    <property type="project" value="TreeGrafter"/>
</dbReference>